<protein>
    <recommendedName>
        <fullName evidence="1">Reverse transcriptase zinc-binding domain-containing protein</fullName>
    </recommendedName>
</protein>
<keyword evidence="3" id="KW-1185">Reference proteome</keyword>
<evidence type="ECO:0000259" key="1">
    <source>
        <dbReference type="Pfam" id="PF13966"/>
    </source>
</evidence>
<gene>
    <name evidence="2" type="ORF">G4B88_007708</name>
</gene>
<dbReference type="Proteomes" id="UP000583929">
    <property type="component" value="Unassembled WGS sequence"/>
</dbReference>
<accession>A0A7J6HEJ9</accession>
<evidence type="ECO:0000313" key="2">
    <source>
        <dbReference type="EMBL" id="KAF4393722.1"/>
    </source>
</evidence>
<proteinExistence type="predicted"/>
<dbReference type="InterPro" id="IPR026960">
    <property type="entry name" value="RVT-Znf"/>
</dbReference>
<organism evidence="2 3">
    <name type="scientific">Cannabis sativa</name>
    <name type="common">Hemp</name>
    <name type="synonym">Marijuana</name>
    <dbReference type="NCBI Taxonomy" id="3483"/>
    <lineage>
        <taxon>Eukaryota</taxon>
        <taxon>Viridiplantae</taxon>
        <taxon>Streptophyta</taxon>
        <taxon>Embryophyta</taxon>
        <taxon>Tracheophyta</taxon>
        <taxon>Spermatophyta</taxon>
        <taxon>Magnoliopsida</taxon>
        <taxon>eudicotyledons</taxon>
        <taxon>Gunneridae</taxon>
        <taxon>Pentapetalae</taxon>
        <taxon>rosids</taxon>
        <taxon>fabids</taxon>
        <taxon>Rosales</taxon>
        <taxon>Cannabaceae</taxon>
        <taxon>Cannabis</taxon>
    </lineage>
</organism>
<dbReference type="EMBL" id="JAATIQ010000048">
    <property type="protein sequence ID" value="KAF4393722.1"/>
    <property type="molecule type" value="Genomic_DNA"/>
</dbReference>
<name>A0A7J6HEJ9_CANSA</name>
<sequence>MSSDLWYWLHDASGVFTVKSAYSLLQSMKSNRDIHDSFGFWRLLWQLQLPPKVLNFLWRVSTNSLPTRFHLSIKHIPIAATCPFCLAAPETTLHVLVRCSFAQSCWSKVSITDVAPDAMLFSNWFEAGLASWNTAEALEASMVCWSIWTHRNDLVWNFKHPDAGEVVALAQFNYVDWFNAQKLNVTNVGVIAIPKSGAI</sequence>
<feature type="domain" description="Reverse transcriptase zinc-binding" evidence="1">
    <location>
        <begin position="16"/>
        <end position="106"/>
    </location>
</feature>
<comment type="caution">
    <text evidence="2">The sequence shown here is derived from an EMBL/GenBank/DDBJ whole genome shotgun (WGS) entry which is preliminary data.</text>
</comment>
<dbReference type="AlphaFoldDB" id="A0A7J6HEJ9"/>
<evidence type="ECO:0000313" key="3">
    <source>
        <dbReference type="Proteomes" id="UP000583929"/>
    </source>
</evidence>
<dbReference type="Pfam" id="PF13966">
    <property type="entry name" value="zf-RVT"/>
    <property type="match status" value="1"/>
</dbReference>
<reference evidence="2 3" key="1">
    <citation type="journal article" date="2020" name="bioRxiv">
        <title>Sequence and annotation of 42 cannabis genomes reveals extensive copy number variation in cannabinoid synthesis and pathogen resistance genes.</title>
        <authorList>
            <person name="Mckernan K.J."/>
            <person name="Helbert Y."/>
            <person name="Kane L.T."/>
            <person name="Ebling H."/>
            <person name="Zhang L."/>
            <person name="Liu B."/>
            <person name="Eaton Z."/>
            <person name="Mclaughlin S."/>
            <person name="Kingan S."/>
            <person name="Baybayan P."/>
            <person name="Concepcion G."/>
            <person name="Jordan M."/>
            <person name="Riva A."/>
            <person name="Barbazuk W."/>
            <person name="Harkins T."/>
        </authorList>
    </citation>
    <scope>NUCLEOTIDE SEQUENCE [LARGE SCALE GENOMIC DNA]</scope>
    <source>
        <strain evidence="3">cv. Jamaican Lion 4</strain>
        <tissue evidence="2">Leaf</tissue>
    </source>
</reference>